<name>A0A918NGS6_9PROT</name>
<dbReference type="AlphaFoldDB" id="A0A918NGS6"/>
<dbReference type="GO" id="GO:0009882">
    <property type="term" value="F:blue light photoreceptor activity"/>
    <property type="evidence" value="ECO:0007669"/>
    <property type="project" value="InterPro"/>
</dbReference>
<proteinExistence type="predicted"/>
<dbReference type="PROSITE" id="PS50925">
    <property type="entry name" value="BLUF"/>
    <property type="match status" value="1"/>
</dbReference>
<dbReference type="GO" id="GO:0071949">
    <property type="term" value="F:FAD binding"/>
    <property type="evidence" value="ECO:0007669"/>
    <property type="project" value="InterPro"/>
</dbReference>
<dbReference type="EMBL" id="BMYV01000002">
    <property type="protein sequence ID" value="GGX71972.1"/>
    <property type="molecule type" value="Genomic_DNA"/>
</dbReference>
<reference evidence="2 3" key="1">
    <citation type="journal article" date="2014" name="Int. J. Syst. Evol. Microbiol.">
        <title>Complete genome sequence of Corynebacterium casei LMG S-19264T (=DSM 44701T), isolated from a smear-ripened cheese.</title>
        <authorList>
            <consortium name="US DOE Joint Genome Institute (JGI-PGF)"/>
            <person name="Walter F."/>
            <person name="Albersmeier A."/>
            <person name="Kalinowski J."/>
            <person name="Ruckert C."/>
        </authorList>
    </citation>
    <scope>NUCLEOTIDE SEQUENCE [LARGE SCALE GENOMIC DNA]</scope>
    <source>
        <strain evidence="2 3">KCTC 23968</strain>
    </source>
</reference>
<dbReference type="RefSeq" id="WP_189585911.1">
    <property type="nucleotide sequence ID" value="NZ_BMYV01000002.1"/>
</dbReference>
<evidence type="ECO:0000313" key="3">
    <source>
        <dbReference type="Proteomes" id="UP000600865"/>
    </source>
</evidence>
<evidence type="ECO:0000313" key="2">
    <source>
        <dbReference type="EMBL" id="GGX71972.1"/>
    </source>
</evidence>
<dbReference type="InterPro" id="IPR036046">
    <property type="entry name" value="Acylphosphatase-like_dom_sf"/>
</dbReference>
<gene>
    <name evidence="2" type="ORF">GCM10011309_22760</name>
</gene>
<dbReference type="Pfam" id="PF04940">
    <property type="entry name" value="BLUF"/>
    <property type="match status" value="1"/>
</dbReference>
<keyword evidence="3" id="KW-1185">Reference proteome</keyword>
<feature type="domain" description="BLUF" evidence="1">
    <location>
        <begin position="2"/>
        <end position="96"/>
    </location>
</feature>
<dbReference type="InterPro" id="IPR007024">
    <property type="entry name" value="BLUF_domain"/>
</dbReference>
<comment type="caution">
    <text evidence="2">The sequence shown here is derived from an EMBL/GenBank/DDBJ whole genome shotgun (WGS) entry which is preliminary data.</text>
</comment>
<accession>A0A918NGS6</accession>
<dbReference type="Gene3D" id="3.30.70.100">
    <property type="match status" value="1"/>
</dbReference>
<protein>
    <recommendedName>
        <fullName evidence="1">BLUF domain-containing protein</fullName>
    </recommendedName>
</protein>
<organism evidence="2 3">
    <name type="scientific">Litorimonas cladophorae</name>
    <dbReference type="NCBI Taxonomy" id="1220491"/>
    <lineage>
        <taxon>Bacteria</taxon>
        <taxon>Pseudomonadati</taxon>
        <taxon>Pseudomonadota</taxon>
        <taxon>Alphaproteobacteria</taxon>
        <taxon>Maricaulales</taxon>
        <taxon>Robiginitomaculaceae</taxon>
    </lineage>
</organism>
<evidence type="ECO:0000259" key="1">
    <source>
        <dbReference type="PROSITE" id="PS50925"/>
    </source>
</evidence>
<dbReference type="SUPFAM" id="SSF54975">
    <property type="entry name" value="Acylphosphatase/BLUF domain-like"/>
    <property type="match status" value="1"/>
</dbReference>
<sequence>MLSQIIFTTHLNGEIPIEDYIAIGVKNDTICNTLGFTGRLFVVENEHLNIIEGPSELNENYYTAFVKDPRASSTLRHFSQTIETREFPDYGVWAKHSAMPDNVPPEIKPLTQESLNAALVPNLSVKLRLIIDGYIGGKL</sequence>
<dbReference type="Proteomes" id="UP000600865">
    <property type="component" value="Unassembled WGS sequence"/>
</dbReference>